<keyword evidence="2" id="KW-0238">DNA-binding</keyword>
<dbReference type="GO" id="GO:0003700">
    <property type="term" value="F:DNA-binding transcription factor activity"/>
    <property type="evidence" value="ECO:0007669"/>
    <property type="project" value="InterPro"/>
</dbReference>
<dbReference type="InterPro" id="IPR000835">
    <property type="entry name" value="HTH_MarR-typ"/>
</dbReference>
<evidence type="ECO:0000256" key="2">
    <source>
        <dbReference type="ARBA" id="ARBA00023125"/>
    </source>
</evidence>
<dbReference type="PANTHER" id="PTHR33164:SF64">
    <property type="entry name" value="TRANSCRIPTIONAL REGULATOR SLYA"/>
    <property type="match status" value="1"/>
</dbReference>
<dbReference type="PRINTS" id="PR00598">
    <property type="entry name" value="HTHMARR"/>
</dbReference>
<protein>
    <submittedName>
        <fullName evidence="5">MarR family transcriptional regulator</fullName>
    </submittedName>
</protein>
<sequence length="161" mass="17705">MKTMEHKPNCLQLGFLLADTARILRRIIDKRAKTIGMSRAQWAVLSRISRNEGLRQVDLAGEMEMEPISVARIIDKLQAAGLVERRPDPSDRRAYRLHLLPAAAPVLEQVRAIGASVLDPALAHLKPEQLEALIATIGDLRANLLNIETENVGSSETNSAA</sequence>
<dbReference type="SUPFAM" id="SSF46785">
    <property type="entry name" value="Winged helix' DNA-binding domain"/>
    <property type="match status" value="1"/>
</dbReference>
<keyword evidence="1" id="KW-0805">Transcription regulation</keyword>
<gene>
    <name evidence="5" type="ORF">IZ6_16300</name>
</gene>
<evidence type="ECO:0000256" key="1">
    <source>
        <dbReference type="ARBA" id="ARBA00023015"/>
    </source>
</evidence>
<dbReference type="AlphaFoldDB" id="A0A6S6QTH0"/>
<dbReference type="GO" id="GO:0006950">
    <property type="term" value="P:response to stress"/>
    <property type="evidence" value="ECO:0007669"/>
    <property type="project" value="TreeGrafter"/>
</dbReference>
<dbReference type="InterPro" id="IPR036390">
    <property type="entry name" value="WH_DNA-bd_sf"/>
</dbReference>
<dbReference type="InterPro" id="IPR036388">
    <property type="entry name" value="WH-like_DNA-bd_sf"/>
</dbReference>
<accession>A0A6S6QTH0</accession>
<evidence type="ECO:0000313" key="5">
    <source>
        <dbReference type="EMBL" id="BCJ90895.1"/>
    </source>
</evidence>
<dbReference type="SMART" id="SM00347">
    <property type="entry name" value="HTH_MARR"/>
    <property type="match status" value="1"/>
</dbReference>
<dbReference type="PROSITE" id="PS50995">
    <property type="entry name" value="HTH_MARR_2"/>
    <property type="match status" value="1"/>
</dbReference>
<keyword evidence="6" id="KW-1185">Reference proteome</keyword>
<dbReference type="Pfam" id="PF01047">
    <property type="entry name" value="MarR"/>
    <property type="match status" value="1"/>
</dbReference>
<proteinExistence type="predicted"/>
<dbReference type="Proteomes" id="UP000515317">
    <property type="component" value="Chromosome"/>
</dbReference>
<name>A0A6S6QTH0_9HYPH</name>
<dbReference type="InterPro" id="IPR039422">
    <property type="entry name" value="MarR/SlyA-like"/>
</dbReference>
<keyword evidence="3" id="KW-0804">Transcription</keyword>
<dbReference type="EMBL" id="AP023361">
    <property type="protein sequence ID" value="BCJ90895.1"/>
    <property type="molecule type" value="Genomic_DNA"/>
</dbReference>
<dbReference type="KEGG" id="tso:IZ6_16300"/>
<dbReference type="GO" id="GO:0003677">
    <property type="term" value="F:DNA binding"/>
    <property type="evidence" value="ECO:0007669"/>
    <property type="project" value="UniProtKB-KW"/>
</dbReference>
<organism evidence="5 6">
    <name type="scientific">Terrihabitans soli</name>
    <dbReference type="NCBI Taxonomy" id="708113"/>
    <lineage>
        <taxon>Bacteria</taxon>
        <taxon>Pseudomonadati</taxon>
        <taxon>Pseudomonadota</taxon>
        <taxon>Alphaproteobacteria</taxon>
        <taxon>Hyphomicrobiales</taxon>
        <taxon>Terrihabitans</taxon>
    </lineage>
</organism>
<evidence type="ECO:0000259" key="4">
    <source>
        <dbReference type="PROSITE" id="PS50995"/>
    </source>
</evidence>
<evidence type="ECO:0000313" key="6">
    <source>
        <dbReference type="Proteomes" id="UP000515317"/>
    </source>
</evidence>
<feature type="domain" description="HTH marR-type" evidence="4">
    <location>
        <begin position="10"/>
        <end position="142"/>
    </location>
</feature>
<reference evidence="5 6" key="1">
    <citation type="submission" date="2020-08" db="EMBL/GenBank/DDBJ databases">
        <title>Genome sequence of Rhizobiales bacterium strain IZ6.</title>
        <authorList>
            <person name="Nakai R."/>
            <person name="Naganuma T."/>
        </authorList>
    </citation>
    <scope>NUCLEOTIDE SEQUENCE [LARGE SCALE GENOMIC DNA]</scope>
    <source>
        <strain evidence="5 6">IZ6</strain>
    </source>
</reference>
<dbReference type="PANTHER" id="PTHR33164">
    <property type="entry name" value="TRANSCRIPTIONAL REGULATOR, MARR FAMILY"/>
    <property type="match status" value="1"/>
</dbReference>
<dbReference type="Gene3D" id="1.10.10.10">
    <property type="entry name" value="Winged helix-like DNA-binding domain superfamily/Winged helix DNA-binding domain"/>
    <property type="match status" value="1"/>
</dbReference>
<evidence type="ECO:0000256" key="3">
    <source>
        <dbReference type="ARBA" id="ARBA00023163"/>
    </source>
</evidence>